<keyword evidence="2" id="KW-0520">NAD</keyword>
<reference evidence="4" key="1">
    <citation type="submission" date="2021-01" db="EMBL/GenBank/DDBJ databases">
        <authorList>
            <person name="Corre E."/>
            <person name="Pelletier E."/>
            <person name="Niang G."/>
            <person name="Scheremetjew M."/>
            <person name="Finn R."/>
            <person name="Kale V."/>
            <person name="Holt S."/>
            <person name="Cochrane G."/>
            <person name="Meng A."/>
            <person name="Brown T."/>
            <person name="Cohen L."/>
        </authorList>
    </citation>
    <scope>NUCLEOTIDE SEQUENCE</scope>
    <source>
        <strain evidence="4">CCMP645</strain>
    </source>
</reference>
<dbReference type="InterPro" id="IPR006140">
    <property type="entry name" value="D-isomer_DH_NAD-bd"/>
</dbReference>
<evidence type="ECO:0000256" key="2">
    <source>
        <dbReference type="ARBA" id="ARBA00023027"/>
    </source>
</evidence>
<protein>
    <recommendedName>
        <fullName evidence="3">D-isomer specific 2-hydroxyacid dehydrogenase NAD-binding domain-containing protein</fullName>
    </recommendedName>
</protein>
<dbReference type="SUPFAM" id="SSF51735">
    <property type="entry name" value="NAD(P)-binding Rossmann-fold domains"/>
    <property type="match status" value="1"/>
</dbReference>
<feature type="domain" description="D-isomer specific 2-hydroxyacid dehydrogenase NAD-binding" evidence="3">
    <location>
        <begin position="209"/>
        <end position="391"/>
    </location>
</feature>
<dbReference type="CDD" id="cd05300">
    <property type="entry name" value="2-Hacid_dh_1"/>
    <property type="match status" value="1"/>
</dbReference>
<organism evidence="4">
    <name type="scientific">Chrysotila carterae</name>
    <name type="common">Marine alga</name>
    <name type="synonym">Syracosphaera carterae</name>
    <dbReference type="NCBI Taxonomy" id="13221"/>
    <lineage>
        <taxon>Eukaryota</taxon>
        <taxon>Haptista</taxon>
        <taxon>Haptophyta</taxon>
        <taxon>Prymnesiophyceae</taxon>
        <taxon>Isochrysidales</taxon>
        <taxon>Isochrysidaceae</taxon>
        <taxon>Chrysotila</taxon>
    </lineage>
</organism>
<dbReference type="AlphaFoldDB" id="A0A7S4B915"/>
<dbReference type="Pfam" id="PF02826">
    <property type="entry name" value="2-Hacid_dh_C"/>
    <property type="match status" value="1"/>
</dbReference>
<gene>
    <name evidence="4" type="ORF">PCAR00345_LOCUS10059</name>
</gene>
<name>A0A7S4B915_CHRCT</name>
<keyword evidence="1" id="KW-0560">Oxidoreductase</keyword>
<dbReference type="GO" id="GO:0016491">
    <property type="term" value="F:oxidoreductase activity"/>
    <property type="evidence" value="ECO:0007669"/>
    <property type="project" value="UniProtKB-KW"/>
</dbReference>
<evidence type="ECO:0000259" key="3">
    <source>
        <dbReference type="Pfam" id="PF02826"/>
    </source>
</evidence>
<evidence type="ECO:0000313" key="4">
    <source>
        <dbReference type="EMBL" id="CAE0757465.1"/>
    </source>
</evidence>
<sequence length="428" mass="45986">MACRASGRLRSRRRGVARVERSLTMRAVRLSSVLHMASAMHPTRASRMVHRHARSSSALLKDMHWQGTGSQFLSSSMGPSRTTPAVASAGRRAMSTSDAPPTVLILAQDTSPVLGCIPNSLANFVVASSAKSLPPEAATARAILFVPPASPQLLEEAWPKVPNCEWVHCFFAGVDSITPFAQAHLKPSNTLFSNGRGAFSSSLAEYAMTAALHFTKQVPRITRNTDAGRWDKFTMGVLKGKTLGLIGCGDIAQACAKLAKAFGMRTVGLRRNASKGAAGEIELVVGPYDGPILPAHKRALLEQSDIVVSTLPGTAETKHFMSTEEFAAMKQGSIFISLGRGTVVDERALFDALFNNLGGAALDVFEVEPLAADSLLWSLGSDKIMLTAHNADLTEDYYELGWEVWQANLAKFVKKEPLHTPVNIAAGY</sequence>
<proteinExistence type="predicted"/>
<accession>A0A7S4B915</accession>
<dbReference type="Gene3D" id="3.40.50.720">
    <property type="entry name" value="NAD(P)-binding Rossmann-like Domain"/>
    <property type="match status" value="2"/>
</dbReference>
<evidence type="ECO:0000256" key="1">
    <source>
        <dbReference type="ARBA" id="ARBA00023002"/>
    </source>
</evidence>
<dbReference type="PANTHER" id="PTHR43333">
    <property type="entry name" value="2-HACID_DH_C DOMAIN-CONTAINING PROTEIN"/>
    <property type="match status" value="1"/>
</dbReference>
<dbReference type="InterPro" id="IPR036291">
    <property type="entry name" value="NAD(P)-bd_dom_sf"/>
</dbReference>
<dbReference type="PANTHER" id="PTHR43333:SF1">
    <property type="entry name" value="D-ISOMER SPECIFIC 2-HYDROXYACID DEHYDROGENASE NAD-BINDING DOMAIN-CONTAINING PROTEIN"/>
    <property type="match status" value="1"/>
</dbReference>
<dbReference type="EMBL" id="HBIZ01016227">
    <property type="protein sequence ID" value="CAE0757465.1"/>
    <property type="molecule type" value="Transcribed_RNA"/>
</dbReference>
<dbReference type="GO" id="GO:0051287">
    <property type="term" value="F:NAD binding"/>
    <property type="evidence" value="ECO:0007669"/>
    <property type="project" value="InterPro"/>
</dbReference>